<keyword evidence="3" id="KW-0804">Transcription</keyword>
<dbReference type="SUPFAM" id="SSF46689">
    <property type="entry name" value="Homeodomain-like"/>
    <property type="match status" value="1"/>
</dbReference>
<organism evidence="5 6">
    <name type="scientific">Bacteroides ovatus (strain ATCC 8483 / DSM 1896 / JCM 5824 / BCRC 10623 / CCUG 4943 / NCTC 11153)</name>
    <dbReference type="NCBI Taxonomy" id="411476"/>
    <lineage>
        <taxon>Bacteria</taxon>
        <taxon>Pseudomonadati</taxon>
        <taxon>Bacteroidota</taxon>
        <taxon>Bacteroidia</taxon>
        <taxon>Bacteroidales</taxon>
        <taxon>Bacteroidaceae</taxon>
        <taxon>Bacteroides</taxon>
    </lineage>
</organism>
<dbReference type="InterPro" id="IPR018060">
    <property type="entry name" value="HTH_AraC"/>
</dbReference>
<evidence type="ECO:0000259" key="4">
    <source>
        <dbReference type="PROSITE" id="PS01124"/>
    </source>
</evidence>
<comment type="caution">
    <text evidence="5">The sequence shown here is derived from an EMBL/GenBank/DDBJ whole genome shotgun (WGS) entry which is preliminary data.</text>
</comment>
<dbReference type="Proteomes" id="UP000005475">
    <property type="component" value="Unassembled WGS sequence"/>
</dbReference>
<name>A0AAN3AC80_BACO1</name>
<dbReference type="PROSITE" id="PS01124">
    <property type="entry name" value="HTH_ARAC_FAMILY_2"/>
    <property type="match status" value="1"/>
</dbReference>
<dbReference type="EMBL" id="AAXF02000034">
    <property type="protein sequence ID" value="EDO13763.1"/>
    <property type="molecule type" value="Genomic_DNA"/>
</dbReference>
<evidence type="ECO:0000256" key="1">
    <source>
        <dbReference type="ARBA" id="ARBA00023015"/>
    </source>
</evidence>
<dbReference type="GO" id="GO:0043565">
    <property type="term" value="F:sequence-specific DNA binding"/>
    <property type="evidence" value="ECO:0007669"/>
    <property type="project" value="InterPro"/>
</dbReference>
<evidence type="ECO:0000313" key="5">
    <source>
        <dbReference type="EMBL" id="EDO13763.1"/>
    </source>
</evidence>
<evidence type="ECO:0000256" key="3">
    <source>
        <dbReference type="ARBA" id="ARBA00023163"/>
    </source>
</evidence>
<dbReference type="GO" id="GO:0003700">
    <property type="term" value="F:DNA-binding transcription factor activity"/>
    <property type="evidence" value="ECO:0007669"/>
    <property type="project" value="InterPro"/>
</dbReference>
<dbReference type="SMART" id="SM00342">
    <property type="entry name" value="HTH_ARAC"/>
    <property type="match status" value="1"/>
</dbReference>
<reference evidence="5 6" key="1">
    <citation type="submission" date="2007-03" db="EMBL/GenBank/DDBJ databases">
        <authorList>
            <person name="Fulton L."/>
            <person name="Clifton S."/>
            <person name="Fulton B."/>
            <person name="Xu J."/>
            <person name="Minx P."/>
            <person name="Pepin K.H."/>
            <person name="Johnson M."/>
            <person name="Thiruvilangam P."/>
            <person name="Bhonagiri V."/>
            <person name="Nash W.E."/>
            <person name="Mardis E.R."/>
            <person name="Wilson R.K."/>
        </authorList>
    </citation>
    <scope>NUCLEOTIDE SEQUENCE [LARGE SCALE GENOMIC DNA]</scope>
    <source>
        <strain evidence="6">ATCC 8483 / DSM 1896 / JCM 5824 / BCRC 10623 / CCUG 4943 / NCTC 11153</strain>
    </source>
</reference>
<gene>
    <name evidence="5" type="ORF">BACOVA_00527</name>
</gene>
<dbReference type="Gene3D" id="1.10.10.60">
    <property type="entry name" value="Homeodomain-like"/>
    <property type="match status" value="1"/>
</dbReference>
<proteinExistence type="predicted"/>
<reference evidence="6" key="2">
    <citation type="submission" date="2007-04" db="EMBL/GenBank/DDBJ databases">
        <title>Draft genome sequence of Bacteroides ovatus (ATCC 8483).</title>
        <authorList>
            <person name="Sudarsanam P."/>
            <person name="Ley R."/>
            <person name="Guruge J."/>
            <person name="Turnbaugh P.J."/>
            <person name="Mahowald M."/>
            <person name="Liep D."/>
            <person name="Gordon J."/>
        </authorList>
    </citation>
    <scope>NUCLEOTIDE SEQUENCE [LARGE SCALE GENOMIC DNA]</scope>
    <source>
        <strain evidence="6">ATCC 8483 / DSM 1896 / JCM 5824 / BCRC 10623 / CCUG 4943 / NCTC 11153</strain>
    </source>
</reference>
<evidence type="ECO:0000313" key="6">
    <source>
        <dbReference type="Proteomes" id="UP000005475"/>
    </source>
</evidence>
<dbReference type="Pfam" id="PF12833">
    <property type="entry name" value="HTH_18"/>
    <property type="match status" value="1"/>
</dbReference>
<protein>
    <submittedName>
        <fullName evidence="5">Transcriptional regulator, AraC family</fullName>
    </submittedName>
</protein>
<dbReference type="PANTHER" id="PTHR43280:SF32">
    <property type="entry name" value="TRANSCRIPTIONAL REGULATORY PROTEIN"/>
    <property type="match status" value="1"/>
</dbReference>
<feature type="domain" description="HTH araC/xylS-type" evidence="4">
    <location>
        <begin position="212"/>
        <end position="310"/>
    </location>
</feature>
<dbReference type="InterPro" id="IPR009057">
    <property type="entry name" value="Homeodomain-like_sf"/>
</dbReference>
<sequence>MLVYLSQKRESMYIQNVPKVGISSVVHSKHIDSDNIDVVDNDIALFDTESVISLYNGPTKLEVLTVGLCLEGTGTFNISLREFQLFPGLMVIALPNQIVEQRCFSSDFKAIFFAVSKNLLETLPKISNVLSLFFYLKDYPCFNLTPQEQETVKEYHAFIRKRLKNKEALYRKEVVMGLMQGFFFELCNIFTNHAPANATTMKNKSRKEYIFERFYESLVESYQSERSVKFYADQLCLTPKHLSGVVKEVSGKTVGEWIDELVILEAKALLNSSSMNIQEIADRLNFANQSFFGKYFKHYTGMSPKGYRKSR</sequence>
<evidence type="ECO:0000256" key="2">
    <source>
        <dbReference type="ARBA" id="ARBA00023125"/>
    </source>
</evidence>
<keyword evidence="1" id="KW-0805">Transcription regulation</keyword>
<dbReference type="PANTHER" id="PTHR43280">
    <property type="entry name" value="ARAC-FAMILY TRANSCRIPTIONAL REGULATOR"/>
    <property type="match status" value="1"/>
</dbReference>
<accession>A0AAN3AC80</accession>
<keyword evidence="2" id="KW-0238">DNA-binding</keyword>
<dbReference type="AlphaFoldDB" id="A0AAN3AC80"/>